<dbReference type="InterPro" id="IPR036188">
    <property type="entry name" value="FAD/NAD-bd_sf"/>
</dbReference>
<dbReference type="InterPro" id="IPR012132">
    <property type="entry name" value="GMC_OxRdtase"/>
</dbReference>
<dbReference type="SUPFAM" id="SSF51905">
    <property type="entry name" value="FAD/NAD(P)-binding domain"/>
    <property type="match status" value="1"/>
</dbReference>
<evidence type="ECO:0000259" key="3">
    <source>
        <dbReference type="PROSITE" id="PS00624"/>
    </source>
</evidence>
<dbReference type="GO" id="GO:0050660">
    <property type="term" value="F:flavin adenine dinucleotide binding"/>
    <property type="evidence" value="ECO:0007669"/>
    <property type="project" value="InterPro"/>
</dbReference>
<dbReference type="EMBL" id="CP042997">
    <property type="protein sequence ID" value="QEH35962.1"/>
    <property type="molecule type" value="Genomic_DNA"/>
</dbReference>
<keyword evidence="2" id="KW-0285">Flavoprotein</keyword>
<dbReference type="Pfam" id="PF05199">
    <property type="entry name" value="GMC_oxred_C"/>
    <property type="match status" value="1"/>
</dbReference>
<evidence type="ECO:0000313" key="5">
    <source>
        <dbReference type="Proteomes" id="UP000324233"/>
    </source>
</evidence>
<comment type="similarity">
    <text evidence="1">Belongs to the GMC oxidoreductase family.</text>
</comment>
<keyword evidence="4" id="KW-0560">Oxidoreductase</keyword>
<dbReference type="InterPro" id="IPR000172">
    <property type="entry name" value="GMC_OxRdtase_N"/>
</dbReference>
<sequence>MFDGNETRFDYVVVGSGAGGGPVAANLAAAGFKVALVEAGSYHKSLNYAVPGFHGQATQDAAMRWDFFVRHYADRAQQVRDSKYRADYQGQAVDGVLYPRSATLGGCTAHNAMITVYPHDSDWRGLSEIARADDPSDGSWEPAAMRRYFERIERCGYIADDDPELRAGRHGDSGYLGTSMADPRLLLGDKGLLKQVIGAFNQTLIDLFPRSPDQALDKLERVLRLAPILKELLDPETLHDPEATVRSLWKLLDPNRDGVGRQEGVYLIPLAVAQGLRNGSRERILQQEMRTPDLLHIRTDAMVTRIVIEGGRAVGVEYLPGGRRYEASPAPGGGRPAGGAPVTLHADREVILAGGTFNTPQVLMLSGIGPRADLERLGIPVVLDRPAVGRYLQDRYEVAVVSKFPKPFPLLDGLTFRPPGPGEEPDPALKQWEESRSGLYATNGAVLAVIRRSDPDLEDPDLFIFGLPATFKGYYPGYADAIAGDHDAFTWAILKGHTENQGGRVTLKSARPEERPEIQFHYFQEGTDKAGADLEAVVQGVRFVREFNDKLGQPCRLVVRRNDRSFGTAELDINSDDQVRQWVKDEAWGHHACGTCRIGPKEDVTESVLDSDFRVKGLDGLRVVDASVFPRIPGLFIVSAIYMVAEKASEVILRDAGRALPDVDWAPLPDSTWQP</sequence>
<feature type="domain" description="Glucose-methanol-choline oxidoreductase N-terminal" evidence="3">
    <location>
        <begin position="355"/>
        <end position="369"/>
    </location>
</feature>
<comment type="cofactor">
    <cofactor evidence="2">
        <name>FAD</name>
        <dbReference type="ChEBI" id="CHEBI:57692"/>
    </cofactor>
</comment>
<dbReference type="KEGG" id="agv:OJF2_45190"/>
<proteinExistence type="inferred from homology"/>
<keyword evidence="2" id="KW-0274">FAD</keyword>
<dbReference type="PANTHER" id="PTHR11552">
    <property type="entry name" value="GLUCOSE-METHANOL-CHOLINE GMC OXIDOREDUCTASE"/>
    <property type="match status" value="1"/>
</dbReference>
<dbReference type="InterPro" id="IPR007867">
    <property type="entry name" value="GMC_OxRtase_C"/>
</dbReference>
<reference evidence="4 5" key="1">
    <citation type="submission" date="2019-08" db="EMBL/GenBank/DDBJ databases">
        <title>Deep-cultivation of Planctomycetes and their phenomic and genomic characterization uncovers novel biology.</title>
        <authorList>
            <person name="Wiegand S."/>
            <person name="Jogler M."/>
            <person name="Boedeker C."/>
            <person name="Pinto D."/>
            <person name="Vollmers J."/>
            <person name="Rivas-Marin E."/>
            <person name="Kohn T."/>
            <person name="Peeters S.H."/>
            <person name="Heuer A."/>
            <person name="Rast P."/>
            <person name="Oberbeckmann S."/>
            <person name="Bunk B."/>
            <person name="Jeske O."/>
            <person name="Meyerdierks A."/>
            <person name="Storesund J.E."/>
            <person name="Kallscheuer N."/>
            <person name="Luecker S."/>
            <person name="Lage O.M."/>
            <person name="Pohl T."/>
            <person name="Merkel B.J."/>
            <person name="Hornburger P."/>
            <person name="Mueller R.-W."/>
            <person name="Bruemmer F."/>
            <person name="Labrenz M."/>
            <person name="Spormann A.M."/>
            <person name="Op den Camp H."/>
            <person name="Overmann J."/>
            <person name="Amann R."/>
            <person name="Jetten M.S.M."/>
            <person name="Mascher T."/>
            <person name="Medema M.H."/>
            <person name="Devos D.P."/>
            <person name="Kaster A.-K."/>
            <person name="Ovreas L."/>
            <person name="Rohde M."/>
            <person name="Galperin M.Y."/>
            <person name="Jogler C."/>
        </authorList>
    </citation>
    <scope>NUCLEOTIDE SEQUENCE [LARGE SCALE GENOMIC DNA]</scope>
    <source>
        <strain evidence="4 5">OJF2</strain>
    </source>
</reference>
<dbReference type="SUPFAM" id="SSF54373">
    <property type="entry name" value="FAD-linked reductases, C-terminal domain"/>
    <property type="match status" value="1"/>
</dbReference>
<protein>
    <submittedName>
        <fullName evidence="4">Alcohol dehydrogenase [acceptor]</fullName>
        <ecNumber evidence="4">1.1.99.-</ecNumber>
    </submittedName>
</protein>
<keyword evidence="5" id="KW-1185">Reference proteome</keyword>
<evidence type="ECO:0000256" key="1">
    <source>
        <dbReference type="ARBA" id="ARBA00010790"/>
    </source>
</evidence>
<dbReference type="PROSITE" id="PS00624">
    <property type="entry name" value="GMC_OXRED_2"/>
    <property type="match status" value="1"/>
</dbReference>
<evidence type="ECO:0000313" key="4">
    <source>
        <dbReference type="EMBL" id="QEH35962.1"/>
    </source>
</evidence>
<feature type="binding site" evidence="2">
    <location>
        <position position="303"/>
    </location>
    <ligand>
        <name>FAD</name>
        <dbReference type="ChEBI" id="CHEBI:57692"/>
    </ligand>
</feature>
<dbReference type="PIRSF" id="PIRSF000137">
    <property type="entry name" value="Alcohol_oxidase"/>
    <property type="match status" value="1"/>
</dbReference>
<evidence type="ECO:0000256" key="2">
    <source>
        <dbReference type="PIRSR" id="PIRSR000137-2"/>
    </source>
</evidence>
<name>A0A5B9W5N5_9BACT</name>
<dbReference type="GO" id="GO:0016614">
    <property type="term" value="F:oxidoreductase activity, acting on CH-OH group of donors"/>
    <property type="evidence" value="ECO:0007669"/>
    <property type="project" value="InterPro"/>
</dbReference>
<dbReference type="PANTHER" id="PTHR11552:SF213">
    <property type="entry name" value="DEHYDROGENASE, PUTATIVE-RELATED"/>
    <property type="match status" value="1"/>
</dbReference>
<dbReference type="AlphaFoldDB" id="A0A5B9W5N5"/>
<dbReference type="OrthoDB" id="9785276at2"/>
<dbReference type="Gene3D" id="3.30.560.10">
    <property type="entry name" value="Glucose Oxidase, domain 3"/>
    <property type="match status" value="1"/>
</dbReference>
<gene>
    <name evidence="4" type="primary">alkJ</name>
    <name evidence="4" type="ORF">OJF2_45190</name>
</gene>
<dbReference type="Proteomes" id="UP000324233">
    <property type="component" value="Chromosome"/>
</dbReference>
<dbReference type="Pfam" id="PF00732">
    <property type="entry name" value="GMC_oxred_N"/>
    <property type="match status" value="1"/>
</dbReference>
<dbReference type="EC" id="1.1.99.-" evidence="4"/>
<dbReference type="Gene3D" id="3.50.50.60">
    <property type="entry name" value="FAD/NAD(P)-binding domain"/>
    <property type="match status" value="2"/>
</dbReference>
<organism evidence="4 5">
    <name type="scientific">Aquisphaera giovannonii</name>
    <dbReference type="NCBI Taxonomy" id="406548"/>
    <lineage>
        <taxon>Bacteria</taxon>
        <taxon>Pseudomonadati</taxon>
        <taxon>Planctomycetota</taxon>
        <taxon>Planctomycetia</taxon>
        <taxon>Isosphaerales</taxon>
        <taxon>Isosphaeraceae</taxon>
        <taxon>Aquisphaera</taxon>
    </lineage>
</organism>
<dbReference type="RefSeq" id="WP_148595698.1">
    <property type="nucleotide sequence ID" value="NZ_CP042997.1"/>
</dbReference>
<accession>A0A5B9W5N5</accession>